<dbReference type="NCBIfam" id="TIGR00398">
    <property type="entry name" value="metG"/>
    <property type="match status" value="1"/>
</dbReference>
<dbReference type="GO" id="GO:0005524">
    <property type="term" value="F:ATP binding"/>
    <property type="evidence" value="ECO:0007669"/>
    <property type="project" value="UniProtKB-UniRule"/>
</dbReference>
<dbReference type="InterPro" id="IPR014729">
    <property type="entry name" value="Rossmann-like_a/b/a_fold"/>
</dbReference>
<dbReference type="eggNOG" id="COG0143">
    <property type="taxonomic scope" value="Bacteria"/>
</dbReference>
<dbReference type="RefSeq" id="WP_008273871.1">
    <property type="nucleotide sequence ID" value="NZ_AAXW01000003.1"/>
</dbReference>
<comment type="caution">
    <text evidence="8">Lacks conserved residue(s) required for the propagation of feature annotation.</text>
</comment>
<evidence type="ECO:0000256" key="1">
    <source>
        <dbReference type="ARBA" id="ARBA00003314"/>
    </source>
</evidence>
<keyword evidence="2 8" id="KW-0436">Ligase</keyword>
<dbReference type="InterPro" id="IPR014758">
    <property type="entry name" value="Met-tRNA_synth"/>
</dbReference>
<dbReference type="EMBL" id="AAXW01000003">
    <property type="protein sequence ID" value="EAZ93201.1"/>
    <property type="molecule type" value="Genomic_DNA"/>
</dbReference>
<evidence type="ECO:0000259" key="10">
    <source>
        <dbReference type="Pfam" id="PF09334"/>
    </source>
</evidence>
<dbReference type="SUPFAM" id="SSF47323">
    <property type="entry name" value="Anticodon-binding domain of a subclass of class I aminoacyl-tRNA synthetases"/>
    <property type="match status" value="1"/>
</dbReference>
<evidence type="ECO:0000256" key="6">
    <source>
        <dbReference type="ARBA" id="ARBA00023146"/>
    </source>
</evidence>
<evidence type="ECO:0000256" key="7">
    <source>
        <dbReference type="ARBA" id="ARBA00047364"/>
    </source>
</evidence>
<evidence type="ECO:0000256" key="3">
    <source>
        <dbReference type="ARBA" id="ARBA00022741"/>
    </source>
</evidence>
<dbReference type="PANTHER" id="PTHR43326:SF1">
    <property type="entry name" value="METHIONINE--TRNA LIGASE, MITOCHONDRIAL"/>
    <property type="match status" value="1"/>
</dbReference>
<feature type="domain" description="Methionyl/Leucyl tRNA synthetase" evidence="10">
    <location>
        <begin position="156"/>
        <end position="371"/>
    </location>
</feature>
<dbReference type="SUPFAM" id="SSF52374">
    <property type="entry name" value="Nucleotidylyl transferase"/>
    <property type="match status" value="1"/>
</dbReference>
<keyword evidence="13" id="KW-1185">Reference proteome</keyword>
<dbReference type="GO" id="GO:0005737">
    <property type="term" value="C:cytoplasm"/>
    <property type="evidence" value="ECO:0007669"/>
    <property type="project" value="UniProtKB-SubCell"/>
</dbReference>
<dbReference type="PRINTS" id="PR01041">
    <property type="entry name" value="TRNASYNTHMET"/>
</dbReference>
<evidence type="ECO:0000256" key="8">
    <source>
        <dbReference type="HAMAP-Rule" id="MF_01228"/>
    </source>
</evidence>
<keyword evidence="3 8" id="KW-0547">Nucleotide-binding</keyword>
<keyword evidence="6 8" id="KW-0030">Aminoacyl-tRNA synthetase</keyword>
<dbReference type="OrthoDB" id="9810191at2"/>
<dbReference type="NCBIfam" id="NF008900">
    <property type="entry name" value="PRK12267.1"/>
    <property type="match status" value="1"/>
</dbReference>
<feature type="binding site" evidence="8">
    <location>
        <position position="136"/>
    </location>
    <ligand>
        <name>Zn(2+)</name>
        <dbReference type="ChEBI" id="CHEBI:29105"/>
    </ligand>
</feature>
<comment type="subcellular location">
    <subcellularLocation>
        <location evidence="8">Cytoplasm</location>
    </subcellularLocation>
</comment>
<evidence type="ECO:0000256" key="2">
    <source>
        <dbReference type="ARBA" id="ARBA00022598"/>
    </source>
</evidence>
<feature type="binding site" evidence="8">
    <location>
        <position position="133"/>
    </location>
    <ligand>
        <name>Zn(2+)</name>
        <dbReference type="ChEBI" id="CHEBI:29105"/>
    </ligand>
</feature>
<dbReference type="Gene3D" id="1.10.730.10">
    <property type="entry name" value="Isoleucyl-tRNA Synthetase, Domain 1"/>
    <property type="match status" value="1"/>
</dbReference>
<comment type="subunit">
    <text evidence="8">Monomer.</text>
</comment>
<dbReference type="Proteomes" id="UP000003781">
    <property type="component" value="Unassembled WGS sequence"/>
</dbReference>
<evidence type="ECO:0000256" key="4">
    <source>
        <dbReference type="ARBA" id="ARBA00022840"/>
    </source>
</evidence>
<sequence>MTADTKKPKKFALTTPLYYVNGVPHIGSAYTTIIADVIARYKRLIGEEVLLITGTDEHGQKIQRTAQEKGLLPQDHCDQIVGSFKQLWQKLDIQYDRFSRTTATKHEAIVKEFFGRVWENGDIYLAQQQGWYCVQCEEFKEKRELLEDGCCPLHPNKKAEWRDEENYFFKLSKYQSKLEELYAKNPQFIEPESRRNEILNFMNQGLQDFSISRVNLEWGFPIPKDPNHTIYVWFDALLGYVTALLEPEEEPTLDNALSEWWPINLHLIGKDILRFHAIYWPAMLMSANLPLPEQIFGHGFLTKDGQKMGKSLGNTLDPFDLVDKYGSDSVRYYFLKEIECGKDGDFNETRFVNILNADLANDLGNLLNRTLGMTQKYCQGSLPEITASELPQDHPLKTIGLSLGEKVIKAYEKLKFNEGCEEILTLIQAGNKFIDEQAPWRLFKEGKQAEVEKILYGVLESVRLAAYLLAPIIPNLSSKIYEQLGFSVDFNQSDRFNEVVPFAHHSQWGKLAVNQGLSKPQPVFAKLDFPSEDNP</sequence>
<name>A3IKL2_9CHRO</name>
<dbReference type="CDD" id="cd07957">
    <property type="entry name" value="Anticodon_Ia_Met"/>
    <property type="match status" value="1"/>
</dbReference>
<comment type="catalytic activity">
    <reaction evidence="7 8">
        <text>tRNA(Met) + L-methionine + ATP = L-methionyl-tRNA(Met) + AMP + diphosphate</text>
        <dbReference type="Rhea" id="RHEA:13481"/>
        <dbReference type="Rhea" id="RHEA-COMP:9667"/>
        <dbReference type="Rhea" id="RHEA-COMP:9698"/>
        <dbReference type="ChEBI" id="CHEBI:30616"/>
        <dbReference type="ChEBI" id="CHEBI:33019"/>
        <dbReference type="ChEBI" id="CHEBI:57844"/>
        <dbReference type="ChEBI" id="CHEBI:78442"/>
        <dbReference type="ChEBI" id="CHEBI:78530"/>
        <dbReference type="ChEBI" id="CHEBI:456215"/>
        <dbReference type="EC" id="6.1.1.10"/>
    </reaction>
</comment>
<protein>
    <recommendedName>
        <fullName evidence="8">Methionine--tRNA ligase</fullName>
        <ecNumber evidence="8">6.1.1.10</ecNumber>
    </recommendedName>
    <alternativeName>
        <fullName evidence="8">Methionyl-tRNA synthetase</fullName>
        <shortName evidence="8">MetRS</shortName>
    </alternativeName>
</protein>
<dbReference type="InterPro" id="IPR009080">
    <property type="entry name" value="tRNAsynth_Ia_anticodon-bd"/>
</dbReference>
<dbReference type="Pfam" id="PF09334">
    <property type="entry name" value="tRNA-synt_1g"/>
    <property type="match status" value="2"/>
</dbReference>
<dbReference type="GO" id="GO:0006431">
    <property type="term" value="P:methionyl-tRNA aminoacylation"/>
    <property type="evidence" value="ECO:0007669"/>
    <property type="project" value="UniProtKB-UniRule"/>
</dbReference>
<comment type="caution">
    <text evidence="12">The sequence shown here is derived from an EMBL/GenBank/DDBJ whole genome shotgun (WGS) entry which is preliminary data.</text>
</comment>
<dbReference type="InterPro" id="IPR023457">
    <property type="entry name" value="Met-tRNA_synth_2"/>
</dbReference>
<evidence type="ECO:0000256" key="9">
    <source>
        <dbReference type="RuleBase" id="RU363039"/>
    </source>
</evidence>
<gene>
    <name evidence="8" type="primary">metG</name>
    <name evidence="12" type="ORF">CY0110_03994</name>
</gene>
<proteinExistence type="inferred from homology"/>
<comment type="similarity">
    <text evidence="9">Belongs to the class-I aminoacyl-tRNA synthetase family.</text>
</comment>
<feature type="binding site" evidence="8">
    <location>
        <position position="151"/>
    </location>
    <ligand>
        <name>Zn(2+)</name>
        <dbReference type="ChEBI" id="CHEBI:29105"/>
    </ligand>
</feature>
<feature type="domain" description="Methionyl/Leucyl tRNA synthetase" evidence="10">
    <location>
        <begin position="13"/>
        <end position="154"/>
    </location>
</feature>
<dbReference type="GO" id="GO:0004825">
    <property type="term" value="F:methionine-tRNA ligase activity"/>
    <property type="evidence" value="ECO:0007669"/>
    <property type="project" value="UniProtKB-UniRule"/>
</dbReference>
<dbReference type="Gene3D" id="2.170.220.10">
    <property type="match status" value="1"/>
</dbReference>
<dbReference type="InterPro" id="IPR033911">
    <property type="entry name" value="MetRS_core"/>
</dbReference>
<comment type="function">
    <text evidence="1 8">Is required not only for elongation of protein synthesis but also for the initiation of all mRNA translation through initiator tRNA(fMet) aminoacylation.</text>
</comment>
<accession>A3IKL2</accession>
<organism evidence="12 13">
    <name type="scientific">Crocosphaera chwakensis CCY0110</name>
    <dbReference type="NCBI Taxonomy" id="391612"/>
    <lineage>
        <taxon>Bacteria</taxon>
        <taxon>Bacillati</taxon>
        <taxon>Cyanobacteriota</taxon>
        <taxon>Cyanophyceae</taxon>
        <taxon>Oscillatoriophycideae</taxon>
        <taxon>Chroococcales</taxon>
        <taxon>Aphanothecaceae</taxon>
        <taxon>Crocosphaera</taxon>
        <taxon>Crocosphaera chwakensis</taxon>
    </lineage>
</organism>
<dbReference type="EC" id="6.1.1.10" evidence="8"/>
<dbReference type="PANTHER" id="PTHR43326">
    <property type="entry name" value="METHIONYL-TRNA SYNTHETASE"/>
    <property type="match status" value="1"/>
</dbReference>
<feature type="domain" description="Methionyl-tRNA synthetase anticodon-binding" evidence="11">
    <location>
        <begin position="409"/>
        <end position="487"/>
    </location>
</feature>
<dbReference type="Pfam" id="PF19303">
    <property type="entry name" value="Anticodon_3"/>
    <property type="match status" value="1"/>
</dbReference>
<keyword evidence="4 8" id="KW-0067">ATP-binding</keyword>
<keyword evidence="8" id="KW-0963">Cytoplasm</keyword>
<dbReference type="AlphaFoldDB" id="A3IKL2"/>
<dbReference type="HAMAP" id="MF_01228">
    <property type="entry name" value="Met_tRNA_synth_type2"/>
    <property type="match status" value="1"/>
</dbReference>
<dbReference type="InterPro" id="IPR015413">
    <property type="entry name" value="Methionyl/Leucyl_tRNA_Synth"/>
</dbReference>
<evidence type="ECO:0000313" key="12">
    <source>
        <dbReference type="EMBL" id="EAZ93201.1"/>
    </source>
</evidence>
<dbReference type="FunFam" id="2.170.220.10:FF:000001">
    <property type="entry name" value="methionine--tRNA ligase, mitochondrial"/>
    <property type="match status" value="1"/>
</dbReference>
<reference evidence="12 13" key="1">
    <citation type="submission" date="2007-03" db="EMBL/GenBank/DDBJ databases">
        <authorList>
            <person name="Stal L."/>
            <person name="Ferriera S."/>
            <person name="Johnson J."/>
            <person name="Kravitz S."/>
            <person name="Beeson K."/>
            <person name="Sutton G."/>
            <person name="Rogers Y.-H."/>
            <person name="Friedman R."/>
            <person name="Frazier M."/>
            <person name="Venter J.C."/>
        </authorList>
    </citation>
    <scope>NUCLEOTIDE SEQUENCE [LARGE SCALE GENOMIC DNA]</scope>
    <source>
        <strain evidence="12 13">CCY0110</strain>
    </source>
</reference>
<dbReference type="Gene3D" id="3.40.50.620">
    <property type="entry name" value="HUPs"/>
    <property type="match status" value="1"/>
</dbReference>
<evidence type="ECO:0000313" key="13">
    <source>
        <dbReference type="Proteomes" id="UP000003781"/>
    </source>
</evidence>
<evidence type="ECO:0000259" key="11">
    <source>
        <dbReference type="Pfam" id="PF19303"/>
    </source>
</evidence>
<feature type="short sequence motif" description="'HIGH' region" evidence="8">
    <location>
        <begin position="18"/>
        <end position="28"/>
    </location>
</feature>
<dbReference type="InterPro" id="IPR041872">
    <property type="entry name" value="Anticodon_Met"/>
</dbReference>
<feature type="binding site" evidence="8">
    <location>
        <position position="154"/>
    </location>
    <ligand>
        <name>Zn(2+)</name>
        <dbReference type="ChEBI" id="CHEBI:29105"/>
    </ligand>
</feature>
<dbReference type="CDD" id="cd00814">
    <property type="entry name" value="MetRS_core"/>
    <property type="match status" value="1"/>
</dbReference>
<feature type="short sequence motif" description="'KMSKS' region" evidence="8">
    <location>
        <begin position="307"/>
        <end position="311"/>
    </location>
</feature>
<keyword evidence="5 8" id="KW-0648">Protein biosynthesis</keyword>
<evidence type="ECO:0000256" key="5">
    <source>
        <dbReference type="ARBA" id="ARBA00022917"/>
    </source>
</evidence>